<sequence length="60" mass="6844">MVMMRSGDNKGFERSFSATLNYSSTDANVRYQVGWKNRLYLGKQPCSFVCVDEGMILTCH</sequence>
<organism evidence="1 2">
    <name type="scientific">Brassica napus</name>
    <name type="common">Rape</name>
    <dbReference type="NCBI Taxonomy" id="3708"/>
    <lineage>
        <taxon>Eukaryota</taxon>
        <taxon>Viridiplantae</taxon>
        <taxon>Streptophyta</taxon>
        <taxon>Embryophyta</taxon>
        <taxon>Tracheophyta</taxon>
        <taxon>Spermatophyta</taxon>
        <taxon>Magnoliopsida</taxon>
        <taxon>eudicotyledons</taxon>
        <taxon>Gunneridae</taxon>
        <taxon>Pentapetalae</taxon>
        <taxon>rosids</taxon>
        <taxon>malvids</taxon>
        <taxon>Brassicales</taxon>
        <taxon>Brassicaceae</taxon>
        <taxon>Brassiceae</taxon>
        <taxon>Brassica</taxon>
    </lineage>
</organism>
<dbReference type="Proteomes" id="UP000824890">
    <property type="component" value="Unassembled WGS sequence"/>
</dbReference>
<name>A0ABQ8DJ65_BRANA</name>
<keyword evidence="2" id="KW-1185">Reference proteome</keyword>
<dbReference type="EMBL" id="JAGKQM010000004">
    <property type="protein sequence ID" value="KAH0929353.1"/>
    <property type="molecule type" value="Genomic_DNA"/>
</dbReference>
<gene>
    <name evidence="1" type="ORF">HID58_015080</name>
</gene>
<reference evidence="1 2" key="1">
    <citation type="submission" date="2021-05" db="EMBL/GenBank/DDBJ databases">
        <title>Genome Assembly of Synthetic Allotetraploid Brassica napus Reveals Homoeologous Exchanges between Subgenomes.</title>
        <authorList>
            <person name="Davis J.T."/>
        </authorList>
    </citation>
    <scope>NUCLEOTIDE SEQUENCE [LARGE SCALE GENOMIC DNA]</scope>
    <source>
        <strain evidence="2">cv. Da-Ae</strain>
        <tissue evidence="1">Seedling</tissue>
    </source>
</reference>
<evidence type="ECO:0000313" key="1">
    <source>
        <dbReference type="EMBL" id="KAH0929353.1"/>
    </source>
</evidence>
<evidence type="ECO:0000313" key="2">
    <source>
        <dbReference type="Proteomes" id="UP000824890"/>
    </source>
</evidence>
<comment type="caution">
    <text evidence="1">The sequence shown here is derived from an EMBL/GenBank/DDBJ whole genome shotgun (WGS) entry which is preliminary data.</text>
</comment>
<accession>A0ABQ8DJ65</accession>
<proteinExistence type="predicted"/>
<protein>
    <submittedName>
        <fullName evidence="1">Uncharacterized protein</fullName>
    </submittedName>
</protein>